<dbReference type="EMBL" id="HBKQ01036829">
    <property type="protein sequence ID" value="CAE2258395.1"/>
    <property type="molecule type" value="Transcribed_RNA"/>
</dbReference>
<accession>A0A7S4JBF3</accession>
<keyword evidence="1" id="KW-1133">Transmembrane helix</keyword>
<evidence type="ECO:0000256" key="1">
    <source>
        <dbReference type="SAM" id="Phobius"/>
    </source>
</evidence>
<proteinExistence type="predicted"/>
<sequence>MSNHKTMATRNYVHLLILIPLYLSMDGVAALCVGSNESKRGSPLEYRFRSVAVTAAISIQFAGAILFGHNPAIAAEPNVDWASLSRVPVSVDGAYSSPHNDEQAFQKLGLRPPTEDKPQIKFSGSGRPNVIPQQPGVSSILPNKPDTRSPIVIGLVYLLKENQRPEFSDTIVLTAATSSDPDIILAGAKFPVAKAKFPFSFQFFPENISGGVGGIDGWYKATETEDVLITARICPEGVGKIPCTNAESTFRARGICKLLQGLPGMAEGQVVRTPASLALE</sequence>
<protein>
    <submittedName>
        <fullName evidence="2">Uncharacterized protein</fullName>
    </submittedName>
</protein>
<keyword evidence="1" id="KW-0812">Transmembrane</keyword>
<reference evidence="2" key="1">
    <citation type="submission" date="2021-01" db="EMBL/GenBank/DDBJ databases">
        <authorList>
            <person name="Corre E."/>
            <person name="Pelletier E."/>
            <person name="Niang G."/>
            <person name="Scheremetjew M."/>
            <person name="Finn R."/>
            <person name="Kale V."/>
            <person name="Holt S."/>
            <person name="Cochrane G."/>
            <person name="Meng A."/>
            <person name="Brown T."/>
            <person name="Cohen L."/>
        </authorList>
    </citation>
    <scope>NUCLEOTIDE SEQUENCE</scope>
    <source>
        <strain evidence="2">Isolate 1302-5</strain>
    </source>
</reference>
<organism evidence="2">
    <name type="scientific">Odontella aurita</name>
    <dbReference type="NCBI Taxonomy" id="265563"/>
    <lineage>
        <taxon>Eukaryota</taxon>
        <taxon>Sar</taxon>
        <taxon>Stramenopiles</taxon>
        <taxon>Ochrophyta</taxon>
        <taxon>Bacillariophyta</taxon>
        <taxon>Mediophyceae</taxon>
        <taxon>Biddulphiophycidae</taxon>
        <taxon>Eupodiscales</taxon>
        <taxon>Odontellaceae</taxon>
        <taxon>Odontella</taxon>
    </lineage>
</organism>
<dbReference type="AlphaFoldDB" id="A0A7S4JBF3"/>
<evidence type="ECO:0000313" key="2">
    <source>
        <dbReference type="EMBL" id="CAE2258395.1"/>
    </source>
</evidence>
<feature type="transmembrane region" description="Helical" evidence="1">
    <location>
        <begin position="12"/>
        <end position="34"/>
    </location>
</feature>
<keyword evidence="1" id="KW-0472">Membrane</keyword>
<gene>
    <name evidence="2" type="ORF">OAUR00152_LOCUS25398</name>
</gene>
<name>A0A7S4JBF3_9STRA</name>